<feature type="transmembrane region" description="Helical" evidence="10">
    <location>
        <begin position="86"/>
        <end position="104"/>
    </location>
</feature>
<dbReference type="InterPro" id="IPR001817">
    <property type="entry name" value="Vasoprsn_rcpt"/>
</dbReference>
<accession>A0A514TPE5</accession>
<evidence type="ECO:0000313" key="13">
    <source>
        <dbReference type="EMBL" id="QDJ94358.1"/>
    </source>
</evidence>
<name>A0A514TPE5_ASTRU</name>
<feature type="transmembrane region" description="Helical" evidence="10">
    <location>
        <begin position="217"/>
        <end position="245"/>
    </location>
</feature>
<sequence>MTPSQVLTTRVPVVATDTKESNISQEGAATYGLMTTSTPYHPTRDNQLAIVEILITASIFVLAIVGNTIVIAVLWRRRKSLSRMHYFIIHLCVADLTVAFLYTLPQMLWDITYKFYAPDVVCRLVKYFQLFPVYLSTYILVMTAIDRYLAICHPLMGLRRNQTFRMRVMVLIAWGIAVVCSLPQLAVFKLKNRTPNSHQEWMDCRANFQNSAGVKAYITFFTMAIYVIPSLILAAMYGMICLTVWKNMGKNYKSSDTKTPQQPAPQKENNNWEDDETDKLNPDHVEMQQPTVTKKESSQKTQVQYRRHGAAGKVSRAKIKTVKMTLTIVTVYVVTWAPFFVAQMLSVWTTVQFDSLFFAIALLLTSLTSCINPWIYFAFSSNAGRDIKQTFGCLKVSRQDNGLASDKTHHDETSSRFVSTTGTASAHM</sequence>
<feature type="transmembrane region" description="Helical" evidence="10">
    <location>
        <begin position="166"/>
        <end position="187"/>
    </location>
</feature>
<evidence type="ECO:0000256" key="7">
    <source>
        <dbReference type="ARBA" id="ARBA00023170"/>
    </source>
</evidence>
<dbReference type="GO" id="GO:0005000">
    <property type="term" value="F:vasopressin receptor activity"/>
    <property type="evidence" value="ECO:0007669"/>
    <property type="project" value="InterPro"/>
</dbReference>
<dbReference type="PANTHER" id="PTHR24241:SF161">
    <property type="entry name" value="G-PROTEIN COUPLED RECEPTORS FAMILY 1 PROFILE DOMAIN-CONTAINING PROTEIN"/>
    <property type="match status" value="1"/>
</dbReference>
<dbReference type="GO" id="GO:0005886">
    <property type="term" value="C:plasma membrane"/>
    <property type="evidence" value="ECO:0007669"/>
    <property type="project" value="UniProtKB-SubCell"/>
</dbReference>
<comment type="similarity">
    <text evidence="10">Belongs to the G-protein coupled receptor 1 family. Vasopressin/oxytocin receptor subfamily.</text>
</comment>
<dbReference type="EMBL" id="MK279533">
    <property type="protein sequence ID" value="QDJ94358.1"/>
    <property type="molecule type" value="mRNA"/>
</dbReference>
<dbReference type="GO" id="GO:0032870">
    <property type="term" value="P:cellular response to hormone stimulus"/>
    <property type="evidence" value="ECO:0007669"/>
    <property type="project" value="TreeGrafter"/>
</dbReference>
<evidence type="ECO:0000256" key="3">
    <source>
        <dbReference type="ARBA" id="ARBA00022692"/>
    </source>
</evidence>
<evidence type="ECO:0000259" key="12">
    <source>
        <dbReference type="PROSITE" id="PS50262"/>
    </source>
</evidence>
<keyword evidence="2" id="KW-1003">Cell membrane</keyword>
<evidence type="ECO:0000256" key="2">
    <source>
        <dbReference type="ARBA" id="ARBA00022475"/>
    </source>
</evidence>
<comment type="subcellular location">
    <subcellularLocation>
        <location evidence="1 10">Cell membrane</location>
        <topology evidence="1 10">Multi-pass membrane protein</topology>
    </subcellularLocation>
</comment>
<feature type="region of interest" description="Disordered" evidence="11">
    <location>
        <begin position="253"/>
        <end position="282"/>
    </location>
</feature>
<keyword evidence="8 10" id="KW-0325">Glycoprotein</keyword>
<dbReference type="Gene3D" id="1.20.1070.10">
    <property type="entry name" value="Rhodopsin 7-helix transmembrane proteins"/>
    <property type="match status" value="1"/>
</dbReference>
<dbReference type="PRINTS" id="PR00896">
    <property type="entry name" value="VASOPRESSINR"/>
</dbReference>
<proteinExistence type="evidence at transcript level"/>
<dbReference type="PROSITE" id="PS00237">
    <property type="entry name" value="G_PROTEIN_RECEP_F1_1"/>
    <property type="match status" value="1"/>
</dbReference>
<protein>
    <submittedName>
        <fullName evidence="13">GPCR vasopressin/oxytocin-type receptor</fullName>
    </submittedName>
</protein>
<evidence type="ECO:0000256" key="1">
    <source>
        <dbReference type="ARBA" id="ARBA00004651"/>
    </source>
</evidence>
<keyword evidence="4 10" id="KW-1133">Transmembrane helix</keyword>
<dbReference type="PANTHER" id="PTHR24241">
    <property type="entry name" value="NEUROPEPTIDE RECEPTOR-RELATED G-PROTEIN COUPLED RECEPTOR"/>
    <property type="match status" value="1"/>
</dbReference>
<dbReference type="InterPro" id="IPR017452">
    <property type="entry name" value="GPCR_Rhodpsn_7TM"/>
</dbReference>
<feature type="compositionally biased region" description="Polar residues" evidence="11">
    <location>
        <begin position="415"/>
        <end position="428"/>
    </location>
</feature>
<organism evidence="13">
    <name type="scientific">Asterias rubens</name>
    <name type="common">Common European starfish</name>
    <name type="synonym">Asterias vulgaris</name>
    <dbReference type="NCBI Taxonomy" id="7604"/>
    <lineage>
        <taxon>Eukaryota</taxon>
        <taxon>Metazoa</taxon>
        <taxon>Echinodermata</taxon>
        <taxon>Eleutherozoa</taxon>
        <taxon>Asterozoa</taxon>
        <taxon>Asteroidea</taxon>
        <taxon>Forcipulatacea</taxon>
        <taxon>Forcipulatida</taxon>
        <taxon>Asteriidae</taxon>
        <taxon>Asterias</taxon>
    </lineage>
</organism>
<feature type="region of interest" description="Disordered" evidence="11">
    <location>
        <begin position="404"/>
        <end position="428"/>
    </location>
</feature>
<dbReference type="AlphaFoldDB" id="A0A514TPE5"/>
<dbReference type="Pfam" id="PF00001">
    <property type="entry name" value="7tm_1"/>
    <property type="match status" value="1"/>
</dbReference>
<keyword evidence="3 10" id="KW-0812">Transmembrane</keyword>
<dbReference type="InterPro" id="IPR000276">
    <property type="entry name" value="GPCR_Rhodpsn"/>
</dbReference>
<feature type="transmembrane region" description="Helical" evidence="10">
    <location>
        <begin position="48"/>
        <end position="74"/>
    </location>
</feature>
<dbReference type="SUPFAM" id="SSF81321">
    <property type="entry name" value="Family A G protein-coupled receptor-like"/>
    <property type="match status" value="1"/>
</dbReference>
<evidence type="ECO:0000256" key="11">
    <source>
        <dbReference type="SAM" id="MobiDB-lite"/>
    </source>
</evidence>
<dbReference type="SMART" id="SM01381">
    <property type="entry name" value="7TM_GPCR_Srsx"/>
    <property type="match status" value="1"/>
</dbReference>
<dbReference type="PRINTS" id="PR00237">
    <property type="entry name" value="GPCRRHODOPSN"/>
</dbReference>
<dbReference type="OrthoDB" id="6435638at2759"/>
<evidence type="ECO:0000256" key="8">
    <source>
        <dbReference type="ARBA" id="ARBA00023180"/>
    </source>
</evidence>
<feature type="transmembrane region" description="Helical" evidence="10">
    <location>
        <begin position="357"/>
        <end position="379"/>
    </location>
</feature>
<keyword evidence="6 10" id="KW-0472">Membrane</keyword>
<feature type="transmembrane region" description="Helical" evidence="10">
    <location>
        <begin position="325"/>
        <end position="345"/>
    </location>
</feature>
<dbReference type="GO" id="GO:0042277">
    <property type="term" value="F:peptide binding"/>
    <property type="evidence" value="ECO:0007669"/>
    <property type="project" value="TreeGrafter"/>
</dbReference>
<dbReference type="CDD" id="cd15196">
    <property type="entry name" value="7tmA_Vasopressin_Oxytocin"/>
    <property type="match status" value="1"/>
</dbReference>
<evidence type="ECO:0000256" key="5">
    <source>
        <dbReference type="ARBA" id="ARBA00023040"/>
    </source>
</evidence>
<evidence type="ECO:0000256" key="4">
    <source>
        <dbReference type="ARBA" id="ARBA00022989"/>
    </source>
</evidence>
<evidence type="ECO:0000256" key="6">
    <source>
        <dbReference type="ARBA" id="ARBA00023136"/>
    </source>
</evidence>
<dbReference type="PROSITE" id="PS50262">
    <property type="entry name" value="G_PROTEIN_RECEP_F1_2"/>
    <property type="match status" value="1"/>
</dbReference>
<keyword evidence="9 10" id="KW-0807">Transducer</keyword>
<keyword evidence="7 10" id="KW-0675">Receptor</keyword>
<feature type="transmembrane region" description="Helical" evidence="10">
    <location>
        <begin position="124"/>
        <end position="145"/>
    </location>
</feature>
<reference evidence="13" key="1">
    <citation type="submission" date="2018-12" db="EMBL/GenBank/DDBJ databases">
        <authorList>
            <person name="Odekunle E.A."/>
            <person name="Elphick M.R."/>
        </authorList>
    </citation>
    <scope>NUCLEOTIDE SEQUENCE</scope>
    <source>
        <tissue evidence="13">Radial nerve cord</tissue>
    </source>
</reference>
<keyword evidence="5 10" id="KW-0297">G-protein coupled receptor</keyword>
<evidence type="ECO:0000256" key="10">
    <source>
        <dbReference type="RuleBase" id="RU046427"/>
    </source>
</evidence>
<evidence type="ECO:0000256" key="9">
    <source>
        <dbReference type="ARBA" id="ARBA00023224"/>
    </source>
</evidence>
<feature type="domain" description="G-protein coupled receptors family 1 profile" evidence="12">
    <location>
        <begin position="66"/>
        <end position="376"/>
    </location>
</feature>